<sequence length="168" mass="18468">MDEKSPKTSAASMGLSALNFVIEWAGMIALVTMTLIVNFTVVTRYFLSYTPGWSESGALLCMVWFGFLSMALGVRDRQHISITILDHLISKEALNKLDYFQETAIFLFGVFLIKEGFVLCEIGRLNNLPGLGLSSAFQYAAVPCGGFALCVYSAVHFMNNLKGKGDML</sequence>
<keyword evidence="7 9" id="KW-0472">Membrane</keyword>
<organism evidence="11 12">
    <name type="scientific">Cloacibacillus evryensis</name>
    <dbReference type="NCBI Taxonomy" id="508460"/>
    <lineage>
        <taxon>Bacteria</taxon>
        <taxon>Thermotogati</taxon>
        <taxon>Synergistota</taxon>
        <taxon>Synergistia</taxon>
        <taxon>Synergistales</taxon>
        <taxon>Synergistaceae</taxon>
        <taxon>Cloacibacillus</taxon>
    </lineage>
</organism>
<comment type="caution">
    <text evidence="11">The sequence shown here is derived from an EMBL/GenBank/DDBJ whole genome shotgun (WGS) entry which is preliminary data.</text>
</comment>
<gene>
    <name evidence="11" type="ORF">NE630_02035</name>
</gene>
<dbReference type="InterPro" id="IPR007387">
    <property type="entry name" value="TRAP_DctQ"/>
</dbReference>
<dbReference type="EMBL" id="JANFYT010000003">
    <property type="protein sequence ID" value="MCQ4813201.1"/>
    <property type="molecule type" value="Genomic_DNA"/>
</dbReference>
<feature type="domain" description="Tripartite ATP-independent periplasmic transporters DctQ component" evidence="10">
    <location>
        <begin position="33"/>
        <end position="162"/>
    </location>
</feature>
<feature type="transmembrane region" description="Helical" evidence="9">
    <location>
        <begin position="137"/>
        <end position="158"/>
    </location>
</feature>
<dbReference type="Pfam" id="PF04290">
    <property type="entry name" value="DctQ"/>
    <property type="match status" value="1"/>
</dbReference>
<evidence type="ECO:0000256" key="8">
    <source>
        <dbReference type="ARBA" id="ARBA00038436"/>
    </source>
</evidence>
<keyword evidence="3" id="KW-1003">Cell membrane</keyword>
<dbReference type="GO" id="GO:0005886">
    <property type="term" value="C:plasma membrane"/>
    <property type="evidence" value="ECO:0007669"/>
    <property type="project" value="UniProtKB-SubCell"/>
</dbReference>
<accession>A0AAW5JZV8</accession>
<evidence type="ECO:0000256" key="5">
    <source>
        <dbReference type="ARBA" id="ARBA00022692"/>
    </source>
</evidence>
<dbReference type="RefSeq" id="WP_008708879.1">
    <property type="nucleotide sequence ID" value="NZ_CABKQM010000002.1"/>
</dbReference>
<evidence type="ECO:0000313" key="12">
    <source>
        <dbReference type="Proteomes" id="UP001205919"/>
    </source>
</evidence>
<evidence type="ECO:0000256" key="4">
    <source>
        <dbReference type="ARBA" id="ARBA00022519"/>
    </source>
</evidence>
<proteinExistence type="inferred from homology"/>
<evidence type="ECO:0000256" key="9">
    <source>
        <dbReference type="SAM" id="Phobius"/>
    </source>
</evidence>
<feature type="transmembrane region" description="Helical" evidence="9">
    <location>
        <begin position="104"/>
        <end position="125"/>
    </location>
</feature>
<protein>
    <submittedName>
        <fullName evidence="11">TRAP transporter small permease</fullName>
    </submittedName>
</protein>
<keyword evidence="4" id="KW-0997">Cell inner membrane</keyword>
<keyword evidence="12" id="KW-1185">Reference proteome</keyword>
<evidence type="ECO:0000256" key="1">
    <source>
        <dbReference type="ARBA" id="ARBA00004429"/>
    </source>
</evidence>
<feature type="transmembrane region" description="Helical" evidence="9">
    <location>
        <begin position="21"/>
        <end position="47"/>
    </location>
</feature>
<evidence type="ECO:0000313" key="11">
    <source>
        <dbReference type="EMBL" id="MCQ4813201.1"/>
    </source>
</evidence>
<evidence type="ECO:0000256" key="2">
    <source>
        <dbReference type="ARBA" id="ARBA00022448"/>
    </source>
</evidence>
<evidence type="ECO:0000256" key="3">
    <source>
        <dbReference type="ARBA" id="ARBA00022475"/>
    </source>
</evidence>
<name>A0AAW5JZV8_9BACT</name>
<evidence type="ECO:0000256" key="6">
    <source>
        <dbReference type="ARBA" id="ARBA00022989"/>
    </source>
</evidence>
<dbReference type="PANTHER" id="PTHR35011:SF11">
    <property type="entry name" value="TRAP TRANSPORTER SMALL PERMEASE PROTEIN"/>
    <property type="match status" value="1"/>
</dbReference>
<feature type="transmembrane region" description="Helical" evidence="9">
    <location>
        <begin position="53"/>
        <end position="74"/>
    </location>
</feature>
<keyword evidence="2" id="KW-0813">Transport</keyword>
<reference evidence="11 12" key="1">
    <citation type="submission" date="2022-06" db="EMBL/GenBank/DDBJ databases">
        <title>Isolation of gut microbiota from human fecal samples.</title>
        <authorList>
            <person name="Pamer E.G."/>
            <person name="Barat B."/>
            <person name="Waligurski E."/>
            <person name="Medina S."/>
            <person name="Paddock L."/>
            <person name="Mostad J."/>
        </authorList>
    </citation>
    <scope>NUCLEOTIDE SEQUENCE [LARGE SCALE GENOMIC DNA]</scope>
    <source>
        <strain evidence="11 12">DFI.9.90</strain>
    </source>
</reference>
<dbReference type="PANTHER" id="PTHR35011">
    <property type="entry name" value="2,3-DIKETO-L-GULONATE TRAP TRANSPORTER SMALL PERMEASE PROTEIN YIAM"/>
    <property type="match status" value="1"/>
</dbReference>
<dbReference type="GO" id="GO:0015740">
    <property type="term" value="P:C4-dicarboxylate transport"/>
    <property type="evidence" value="ECO:0007669"/>
    <property type="project" value="TreeGrafter"/>
</dbReference>
<dbReference type="InterPro" id="IPR055348">
    <property type="entry name" value="DctQ"/>
</dbReference>
<comment type="subcellular location">
    <subcellularLocation>
        <location evidence="1">Cell inner membrane</location>
        <topology evidence="1">Multi-pass membrane protein</topology>
    </subcellularLocation>
</comment>
<evidence type="ECO:0000256" key="7">
    <source>
        <dbReference type="ARBA" id="ARBA00023136"/>
    </source>
</evidence>
<evidence type="ECO:0000259" key="10">
    <source>
        <dbReference type="Pfam" id="PF04290"/>
    </source>
</evidence>
<keyword evidence="5 9" id="KW-0812">Transmembrane</keyword>
<dbReference type="Proteomes" id="UP001205919">
    <property type="component" value="Unassembled WGS sequence"/>
</dbReference>
<comment type="similarity">
    <text evidence="8">Belongs to the TRAP transporter small permease family.</text>
</comment>
<dbReference type="AlphaFoldDB" id="A0AAW5JZV8"/>
<dbReference type="GO" id="GO:0022857">
    <property type="term" value="F:transmembrane transporter activity"/>
    <property type="evidence" value="ECO:0007669"/>
    <property type="project" value="TreeGrafter"/>
</dbReference>
<keyword evidence="6 9" id="KW-1133">Transmembrane helix</keyword>